<evidence type="ECO:0000313" key="10">
    <source>
        <dbReference type="Proteomes" id="UP000249390"/>
    </source>
</evidence>
<dbReference type="Proteomes" id="UP000249390">
    <property type="component" value="Unassembled WGS sequence"/>
</dbReference>
<evidence type="ECO:0000256" key="7">
    <source>
        <dbReference type="ARBA" id="ARBA00023264"/>
    </source>
</evidence>
<evidence type="ECO:0000256" key="1">
    <source>
        <dbReference type="ARBA" id="ARBA00010101"/>
    </source>
</evidence>
<evidence type="ECO:0000256" key="2">
    <source>
        <dbReference type="ARBA" id="ARBA00022516"/>
    </source>
</evidence>
<keyword evidence="6" id="KW-0594">Phospholipid biosynthesis</keyword>
<keyword evidence="7" id="KW-1208">Phospholipid metabolism</keyword>
<reference evidence="9 10" key="1">
    <citation type="submission" date="2018-06" db="EMBL/GenBank/DDBJ databases">
        <title>The Genome of Cuscuta australis (Dodder) Provides Insight into the Evolution of Plant Parasitism.</title>
        <authorList>
            <person name="Liu H."/>
        </authorList>
    </citation>
    <scope>NUCLEOTIDE SEQUENCE [LARGE SCALE GENOMIC DNA]</scope>
    <source>
        <strain evidence="10">cv. Yunnan</strain>
        <tissue evidence="9">Vines</tissue>
    </source>
</reference>
<evidence type="ECO:0000256" key="6">
    <source>
        <dbReference type="ARBA" id="ARBA00023209"/>
    </source>
</evidence>
<keyword evidence="5" id="KW-0443">Lipid metabolism</keyword>
<evidence type="ECO:0000256" key="3">
    <source>
        <dbReference type="ARBA" id="ARBA00022679"/>
    </source>
</evidence>
<organism evidence="9 10">
    <name type="scientific">Cuscuta australis</name>
    <dbReference type="NCBI Taxonomy" id="267555"/>
    <lineage>
        <taxon>Eukaryota</taxon>
        <taxon>Viridiplantae</taxon>
        <taxon>Streptophyta</taxon>
        <taxon>Embryophyta</taxon>
        <taxon>Tracheophyta</taxon>
        <taxon>Spermatophyta</taxon>
        <taxon>Magnoliopsida</taxon>
        <taxon>eudicotyledons</taxon>
        <taxon>Gunneridae</taxon>
        <taxon>Pentapetalae</taxon>
        <taxon>asterids</taxon>
        <taxon>lamiids</taxon>
        <taxon>Solanales</taxon>
        <taxon>Convolvulaceae</taxon>
        <taxon>Cuscuteae</taxon>
        <taxon>Cuscuta</taxon>
        <taxon>Cuscuta subgen. Grammica</taxon>
        <taxon>Cuscuta sect. Cleistogrammica</taxon>
    </lineage>
</organism>
<dbReference type="PANTHER" id="PTHR45780:SF2">
    <property type="entry name" value="ETHANOLAMINE-PHOSPHATE CYTIDYLYLTRANSFERASE"/>
    <property type="match status" value="1"/>
</dbReference>
<dbReference type="GO" id="GO:0005737">
    <property type="term" value="C:cytoplasm"/>
    <property type="evidence" value="ECO:0007669"/>
    <property type="project" value="TreeGrafter"/>
</dbReference>
<dbReference type="EMBL" id="NQVE01000043">
    <property type="protein sequence ID" value="RAL51997.1"/>
    <property type="molecule type" value="Genomic_DNA"/>
</dbReference>
<keyword evidence="10" id="KW-1185">Reference proteome</keyword>
<protein>
    <submittedName>
        <fullName evidence="9">Uncharacterized protein</fullName>
    </submittedName>
</protein>
<comment type="pathway">
    <text evidence="8">Phospholipid metabolism.</text>
</comment>
<keyword evidence="3" id="KW-0808">Transferase</keyword>
<evidence type="ECO:0000256" key="8">
    <source>
        <dbReference type="ARBA" id="ARBA00025707"/>
    </source>
</evidence>
<dbReference type="InterPro" id="IPR044608">
    <property type="entry name" value="Ect1/PCYT2"/>
</dbReference>
<dbReference type="PANTHER" id="PTHR45780">
    <property type="entry name" value="ETHANOLAMINE-PHOSPHATE CYTIDYLYLTRANSFERASE"/>
    <property type="match status" value="1"/>
</dbReference>
<dbReference type="InterPro" id="IPR014729">
    <property type="entry name" value="Rossmann-like_a/b/a_fold"/>
</dbReference>
<name>A0A328E273_9ASTE</name>
<dbReference type="AlphaFoldDB" id="A0A328E273"/>
<keyword evidence="2" id="KW-0444">Lipid biosynthesis</keyword>
<proteinExistence type="inferred from homology"/>
<evidence type="ECO:0000313" key="9">
    <source>
        <dbReference type="EMBL" id="RAL51997.1"/>
    </source>
</evidence>
<evidence type="ECO:0000256" key="5">
    <source>
        <dbReference type="ARBA" id="ARBA00023098"/>
    </source>
</evidence>
<gene>
    <name evidence="9" type="ORF">DM860_016495</name>
</gene>
<sequence>MNLHERSLSVLACRYVNEVIIGAPREVSKDMITTFNISLVVHGTVAEDDDFQKEEGNPYAIPKSMGIFEILESPLDITTSTIIKRIVSNHEAYQCEDESQGRFGDHHQNAGFRVKVEKSTNVLALKENLASLTGMAIEHQRPWEGVERWSNSIRLPHPNEDIHHLFVSCPCVMDMYNKLSMWMGYDLKLKSILELELPWLLFVKLFGELEMLKYTIRGFGATVTRVMELRVRLIQLRVRMMALSAMALRDMRRLEAMRRQIALVPLRRIEQTATTVVALPTEQTAIPVRPQQWWRSAQ</sequence>
<evidence type="ECO:0000256" key="4">
    <source>
        <dbReference type="ARBA" id="ARBA00022695"/>
    </source>
</evidence>
<accession>A0A328E273</accession>
<comment type="similarity">
    <text evidence="1">Belongs to the cytidylyltransferase family.</text>
</comment>
<dbReference type="GO" id="GO:0004306">
    <property type="term" value="F:ethanolamine-phosphate cytidylyltransferase activity"/>
    <property type="evidence" value="ECO:0007669"/>
    <property type="project" value="InterPro"/>
</dbReference>
<keyword evidence="4" id="KW-0548">Nucleotidyltransferase</keyword>
<dbReference type="Gene3D" id="3.40.50.620">
    <property type="entry name" value="HUPs"/>
    <property type="match status" value="1"/>
</dbReference>
<dbReference type="SUPFAM" id="SSF52374">
    <property type="entry name" value="Nucleotidylyl transferase"/>
    <property type="match status" value="1"/>
</dbReference>
<comment type="caution">
    <text evidence="9">The sequence shown here is derived from an EMBL/GenBank/DDBJ whole genome shotgun (WGS) entry which is preliminary data.</text>
</comment>
<dbReference type="GO" id="GO:0006646">
    <property type="term" value="P:phosphatidylethanolamine biosynthetic process"/>
    <property type="evidence" value="ECO:0007669"/>
    <property type="project" value="InterPro"/>
</dbReference>